<organism evidence="1 2">
    <name type="scientific">Pandoraea communis</name>
    <dbReference type="NCBI Taxonomy" id="2508297"/>
    <lineage>
        <taxon>Bacteria</taxon>
        <taxon>Pseudomonadati</taxon>
        <taxon>Pseudomonadota</taxon>
        <taxon>Betaproteobacteria</taxon>
        <taxon>Burkholderiales</taxon>
        <taxon>Burkholderiaceae</taxon>
        <taxon>Pandoraea</taxon>
    </lineage>
</organism>
<sequence length="95" mass="11031">MRWRLSEFSDRIQKNIRAGAYEDAYRVGSEALRKSSGDEDVMAAMLELSAHLRLECMSLAIQKYDYGEKYVSLERLLRKVNKITGQDMYGLFKSK</sequence>
<keyword evidence="2" id="KW-1185">Reference proteome</keyword>
<reference evidence="1 2" key="1">
    <citation type="submission" date="2019-08" db="EMBL/GenBank/DDBJ databases">
        <authorList>
            <person name="Peeters C."/>
        </authorList>
    </citation>
    <scope>NUCLEOTIDE SEQUENCE [LARGE SCALE GENOMIC DNA]</scope>
    <source>
        <strain evidence="1 2">LMG 31111</strain>
    </source>
</reference>
<dbReference type="Proteomes" id="UP000383971">
    <property type="component" value="Unassembled WGS sequence"/>
</dbReference>
<name>A0A5E4Z522_9BURK</name>
<dbReference type="EMBL" id="CABPSE010000039">
    <property type="protein sequence ID" value="VVE56351.1"/>
    <property type="molecule type" value="Genomic_DNA"/>
</dbReference>
<protein>
    <submittedName>
        <fullName evidence="1">Uncharacterized protein</fullName>
    </submittedName>
</protein>
<dbReference type="AlphaFoldDB" id="A0A5E4Z522"/>
<evidence type="ECO:0000313" key="2">
    <source>
        <dbReference type="Proteomes" id="UP000383971"/>
    </source>
</evidence>
<proteinExistence type="predicted"/>
<accession>A0A5E4Z522</accession>
<gene>
    <name evidence="1" type="ORF">PCO31111_05115</name>
</gene>
<evidence type="ECO:0000313" key="1">
    <source>
        <dbReference type="EMBL" id="VVE56351.1"/>
    </source>
</evidence>